<evidence type="ECO:0000259" key="1">
    <source>
        <dbReference type="Pfam" id="PF02129"/>
    </source>
</evidence>
<gene>
    <name evidence="2" type="ORF">EURHEDRAFT_529015</name>
</gene>
<sequence length="484" mass="54407">MSENESHTSFLETCFGFRKAAQNFTKLRPDLSLGDPTVCFPGFRQHVTIFKAGQQIQKDAKRLPVDLVMHERVPVIFCQMTPSCITMSPNGKKLGTTVLEDFPFRALVPKHWLLGPDTAFWYAKGYAIVNVDTRGAYTSEGELIIMGHQEAQNEQPWCNGKVGLTGNSWLALSQWKIGSLRPKGLAAFAPWEGIQDIHRDILCQGGTNPINTSGTLRADRAIAESVPKLLLMYDSREWPDYYAGSSCRGLKRFFNCFLKGHRDNGWLVTPKIRLSILNLGLSGLDSTVNRSELEWPLARTVYTNGSIKFRYHVPADMETTGHFTTRLAVLCPSNAGMDLFIQVCRLRGPSFYKQGVLTIRLQNTVVLRLLKLLHDWQIGLQNVGMLFRWRSNEQLRVSHAHKKSTFAAPLEPVYNHVSEIPLEKEEIRVVEVPLRPSGIPQKDDIMELTSPGICVPTLQGEDVGNHVIHCLDREHCSCLVIPCA</sequence>
<dbReference type="Proteomes" id="UP000019804">
    <property type="component" value="Unassembled WGS sequence"/>
</dbReference>
<dbReference type="Gene3D" id="3.40.50.1820">
    <property type="entry name" value="alpha/beta hydrolase"/>
    <property type="match status" value="1"/>
</dbReference>
<name>A0A017SKL2_ASPRC</name>
<keyword evidence="2" id="KW-0378">Hydrolase</keyword>
<dbReference type="OrthoDB" id="2578740at2759"/>
<dbReference type="STRING" id="1388766.A0A017SKL2"/>
<accession>A0A017SKL2</accession>
<dbReference type="RefSeq" id="XP_040641176.1">
    <property type="nucleotide sequence ID" value="XM_040787091.1"/>
</dbReference>
<dbReference type="GO" id="GO:0016787">
    <property type="term" value="F:hydrolase activity"/>
    <property type="evidence" value="ECO:0007669"/>
    <property type="project" value="UniProtKB-KW"/>
</dbReference>
<dbReference type="NCBIfam" id="TIGR00976">
    <property type="entry name" value="CocE_NonD"/>
    <property type="match status" value="1"/>
</dbReference>
<dbReference type="SUPFAM" id="SSF53474">
    <property type="entry name" value="alpha/beta-Hydrolases"/>
    <property type="match status" value="1"/>
</dbReference>
<dbReference type="AlphaFoldDB" id="A0A017SKL2"/>
<dbReference type="Pfam" id="PF02129">
    <property type="entry name" value="Peptidase_S15"/>
    <property type="match status" value="1"/>
</dbReference>
<dbReference type="GeneID" id="63702215"/>
<evidence type="ECO:0000313" key="3">
    <source>
        <dbReference type="Proteomes" id="UP000019804"/>
    </source>
</evidence>
<keyword evidence="3" id="KW-1185">Reference proteome</keyword>
<dbReference type="InterPro" id="IPR005674">
    <property type="entry name" value="CocE/Ser_esterase"/>
</dbReference>
<dbReference type="Gene3D" id="2.60.120.260">
    <property type="entry name" value="Galactose-binding domain-like"/>
    <property type="match status" value="1"/>
</dbReference>
<reference evidence="3" key="1">
    <citation type="journal article" date="2014" name="Nat. Commun.">
        <title>Genomic adaptations of the halophilic Dead Sea filamentous fungus Eurotium rubrum.</title>
        <authorList>
            <person name="Kis-Papo T."/>
            <person name="Weig A.R."/>
            <person name="Riley R."/>
            <person name="Persoh D."/>
            <person name="Salamov A."/>
            <person name="Sun H."/>
            <person name="Lipzen A."/>
            <person name="Wasser S.P."/>
            <person name="Rambold G."/>
            <person name="Grigoriev I.V."/>
            <person name="Nevo E."/>
        </authorList>
    </citation>
    <scope>NUCLEOTIDE SEQUENCE [LARGE SCALE GENOMIC DNA]</scope>
    <source>
        <strain evidence="3">CBS 135680</strain>
    </source>
</reference>
<feature type="domain" description="Xaa-Pro dipeptidyl-peptidase-like" evidence="1">
    <location>
        <begin position="103"/>
        <end position="208"/>
    </location>
</feature>
<dbReference type="InterPro" id="IPR000383">
    <property type="entry name" value="Xaa-Pro-like_dom"/>
</dbReference>
<dbReference type="EMBL" id="KK088415">
    <property type="protein sequence ID" value="EYE97488.1"/>
    <property type="molecule type" value="Genomic_DNA"/>
</dbReference>
<proteinExistence type="predicted"/>
<organism evidence="2 3">
    <name type="scientific">Aspergillus ruber (strain CBS 135680)</name>
    <dbReference type="NCBI Taxonomy" id="1388766"/>
    <lineage>
        <taxon>Eukaryota</taxon>
        <taxon>Fungi</taxon>
        <taxon>Dikarya</taxon>
        <taxon>Ascomycota</taxon>
        <taxon>Pezizomycotina</taxon>
        <taxon>Eurotiomycetes</taxon>
        <taxon>Eurotiomycetidae</taxon>
        <taxon>Eurotiales</taxon>
        <taxon>Aspergillaceae</taxon>
        <taxon>Aspergillus</taxon>
        <taxon>Aspergillus subgen. Aspergillus</taxon>
    </lineage>
</organism>
<dbReference type="HOGENOM" id="CLU_563806_0_0_1"/>
<evidence type="ECO:0000313" key="2">
    <source>
        <dbReference type="EMBL" id="EYE97488.1"/>
    </source>
</evidence>
<protein>
    <submittedName>
        <fullName evidence="2">Alpha/beta-hydrolase</fullName>
    </submittedName>
</protein>
<dbReference type="InterPro" id="IPR029058">
    <property type="entry name" value="AB_hydrolase_fold"/>
</dbReference>